<dbReference type="EMBL" id="AP024749">
    <property type="protein sequence ID" value="BCY27229.1"/>
    <property type="molecule type" value="Genomic_DNA"/>
</dbReference>
<protein>
    <submittedName>
        <fullName evidence="9">Sugar transferase</fullName>
    </submittedName>
</protein>
<sequence length="461" mass="54010">MPPKNQKIHFEISERKILLRILDIVFVLGILHWVSIYFNFDYFKITETSFYWTIVLALYINSFGTIFEMYNLHVASNRYYIIRSVILTSAITTLFYLLTPFYTPILPNNRLQIVYFFFSILFALALWRNIYISFLASNRFIKQVILVGSSKKIDEYAKELTLGNPHYRVKAYVPTDEKKNKANILQVNTSDFFNYVLGNNISEVVVTNDSNKAISVEMYEALLNILESGVVIREYADVYEGATYRLPINFDDKELYKFFPFSRSNQNKLYLFYSRLFDIVFALLGLLGLLVIIPFIWSFNLIWNRGPLFYKQERVGKNGESFNIVKLRTMIVNAEKEGAVFAKTNDTRITPFGKLLRKSRLDEVPQFINVLKGEMSVIGPRPERPIFVEQIAENIPLYKTRHVIKPGLTGWAQVNYPYGENLDDSLMKLRYDLYYMKHRSLFLDVNIFMKTLSTVLFFRGQ</sequence>
<evidence type="ECO:0000256" key="5">
    <source>
        <dbReference type="ARBA" id="ARBA00022989"/>
    </source>
</evidence>
<feature type="domain" description="Bacterial sugar transferase" evidence="8">
    <location>
        <begin position="275"/>
        <end position="456"/>
    </location>
</feature>
<evidence type="ECO:0000256" key="1">
    <source>
        <dbReference type="ARBA" id="ARBA00004141"/>
    </source>
</evidence>
<comment type="subcellular location">
    <subcellularLocation>
        <location evidence="1">Membrane</location>
        <topology evidence="1">Multi-pass membrane protein</topology>
    </subcellularLocation>
</comment>
<evidence type="ECO:0000256" key="2">
    <source>
        <dbReference type="ARBA" id="ARBA00006464"/>
    </source>
</evidence>
<dbReference type="GO" id="GO:0016740">
    <property type="term" value="F:transferase activity"/>
    <property type="evidence" value="ECO:0007669"/>
    <property type="project" value="UniProtKB-KW"/>
</dbReference>
<keyword evidence="3 9" id="KW-0808">Transferase</keyword>
<dbReference type="NCBIfam" id="TIGR03025">
    <property type="entry name" value="EPS_sugtrans"/>
    <property type="match status" value="1"/>
</dbReference>
<dbReference type="RefSeq" id="WP_221258866.1">
    <property type="nucleotide sequence ID" value="NZ_AP024749.1"/>
</dbReference>
<reference evidence="9 10" key="1">
    <citation type="submission" date="2021-06" db="EMBL/GenBank/DDBJ databases">
        <title>Whole genome sequences of Flavobacterium sp. KK2020170 and assembly.</title>
        <authorList>
            <person name="Kitahara K."/>
            <person name="Miyoshi S."/>
            <person name="Uesaka K."/>
        </authorList>
    </citation>
    <scope>NUCLEOTIDE SEQUENCE [LARGE SCALE GENOMIC DNA]</scope>
    <source>
        <strain evidence="9 10">KK2020170</strain>
    </source>
</reference>
<keyword evidence="6 7" id="KW-0472">Membrane</keyword>
<feature type="transmembrane region" description="Helical" evidence="7">
    <location>
        <begin position="79"/>
        <end position="98"/>
    </location>
</feature>
<evidence type="ECO:0000256" key="6">
    <source>
        <dbReference type="ARBA" id="ARBA00023136"/>
    </source>
</evidence>
<dbReference type="Pfam" id="PF02397">
    <property type="entry name" value="Bac_transf"/>
    <property type="match status" value="1"/>
</dbReference>
<comment type="similarity">
    <text evidence="2">Belongs to the bacterial sugar transferase family.</text>
</comment>
<gene>
    <name evidence="9" type="ORF">KK2020170_00970</name>
</gene>
<feature type="transmembrane region" description="Helical" evidence="7">
    <location>
        <begin position="276"/>
        <end position="297"/>
    </location>
</feature>
<dbReference type="Proteomes" id="UP000825258">
    <property type="component" value="Chromosome"/>
</dbReference>
<name>A0ABN6HR79_9FLAO</name>
<keyword evidence="5 7" id="KW-1133">Transmembrane helix</keyword>
<feature type="transmembrane region" description="Helical" evidence="7">
    <location>
        <begin position="113"/>
        <end position="136"/>
    </location>
</feature>
<evidence type="ECO:0000313" key="9">
    <source>
        <dbReference type="EMBL" id="BCY27229.1"/>
    </source>
</evidence>
<accession>A0ABN6HR79</accession>
<dbReference type="InterPro" id="IPR003362">
    <property type="entry name" value="Bact_transf"/>
</dbReference>
<organism evidence="9 10">
    <name type="scientific">Flavobacterium okayamense</name>
    <dbReference type="NCBI Taxonomy" id="2830782"/>
    <lineage>
        <taxon>Bacteria</taxon>
        <taxon>Pseudomonadati</taxon>
        <taxon>Bacteroidota</taxon>
        <taxon>Flavobacteriia</taxon>
        <taxon>Flavobacteriales</taxon>
        <taxon>Flavobacteriaceae</taxon>
        <taxon>Flavobacterium</taxon>
    </lineage>
</organism>
<evidence type="ECO:0000256" key="7">
    <source>
        <dbReference type="SAM" id="Phobius"/>
    </source>
</evidence>
<dbReference type="PANTHER" id="PTHR30576:SF0">
    <property type="entry name" value="UNDECAPRENYL-PHOSPHATE N-ACETYLGALACTOSAMINYL 1-PHOSPHATE TRANSFERASE-RELATED"/>
    <property type="match status" value="1"/>
</dbReference>
<evidence type="ECO:0000313" key="10">
    <source>
        <dbReference type="Proteomes" id="UP000825258"/>
    </source>
</evidence>
<evidence type="ECO:0000256" key="3">
    <source>
        <dbReference type="ARBA" id="ARBA00022679"/>
    </source>
</evidence>
<proteinExistence type="inferred from homology"/>
<feature type="transmembrane region" description="Helical" evidence="7">
    <location>
        <begin position="21"/>
        <end position="38"/>
    </location>
</feature>
<keyword evidence="10" id="KW-1185">Reference proteome</keyword>
<feature type="transmembrane region" description="Helical" evidence="7">
    <location>
        <begin position="50"/>
        <end position="67"/>
    </location>
</feature>
<dbReference type="InterPro" id="IPR017475">
    <property type="entry name" value="EPS_sugar_tfrase"/>
</dbReference>
<dbReference type="PANTHER" id="PTHR30576">
    <property type="entry name" value="COLANIC BIOSYNTHESIS UDP-GLUCOSE LIPID CARRIER TRANSFERASE"/>
    <property type="match status" value="1"/>
</dbReference>
<evidence type="ECO:0000259" key="8">
    <source>
        <dbReference type="Pfam" id="PF02397"/>
    </source>
</evidence>
<keyword evidence="4 7" id="KW-0812">Transmembrane</keyword>
<evidence type="ECO:0000256" key="4">
    <source>
        <dbReference type="ARBA" id="ARBA00022692"/>
    </source>
</evidence>